<keyword evidence="10" id="KW-1185">Reference proteome</keyword>
<dbReference type="GO" id="GO:0055085">
    <property type="term" value="P:transmembrane transport"/>
    <property type="evidence" value="ECO:0007669"/>
    <property type="project" value="InterPro"/>
</dbReference>
<keyword evidence="5 7" id="KW-1133">Transmembrane helix</keyword>
<evidence type="ECO:0000313" key="9">
    <source>
        <dbReference type="EMBL" id="MCK8487361.1"/>
    </source>
</evidence>
<evidence type="ECO:0000256" key="4">
    <source>
        <dbReference type="ARBA" id="ARBA00022692"/>
    </source>
</evidence>
<feature type="transmembrane region" description="Helical" evidence="7">
    <location>
        <begin position="108"/>
        <end position="132"/>
    </location>
</feature>
<feature type="transmembrane region" description="Helical" evidence="7">
    <location>
        <begin position="12"/>
        <end position="31"/>
    </location>
</feature>
<comment type="caution">
    <text evidence="9">The sequence shown here is derived from an EMBL/GenBank/DDBJ whole genome shotgun (WGS) entry which is preliminary data.</text>
</comment>
<feature type="domain" description="ABC transmembrane type-1" evidence="8">
    <location>
        <begin position="73"/>
        <end position="265"/>
    </location>
</feature>
<reference evidence="9" key="1">
    <citation type="submission" date="2022-04" db="EMBL/GenBank/DDBJ databases">
        <authorList>
            <person name="Seo M.-J."/>
        </authorList>
    </citation>
    <scope>NUCLEOTIDE SEQUENCE</scope>
    <source>
        <strain evidence="9">MBLB2552</strain>
    </source>
</reference>
<feature type="transmembrane region" description="Helical" evidence="7">
    <location>
        <begin position="72"/>
        <end position="96"/>
    </location>
</feature>
<keyword evidence="6 7" id="KW-0472">Membrane</keyword>
<accession>A0A9X1Y0H9</accession>
<name>A0A9X1Y0H9_9BACL</name>
<dbReference type="EMBL" id="JALPRK010000006">
    <property type="protein sequence ID" value="MCK8487361.1"/>
    <property type="molecule type" value="Genomic_DNA"/>
</dbReference>
<gene>
    <name evidence="9" type="ORF">M0651_09270</name>
</gene>
<comment type="similarity">
    <text evidence="7">Belongs to the binding-protein-dependent transport system permease family.</text>
</comment>
<keyword evidence="4 7" id="KW-0812">Transmembrane</keyword>
<comment type="subcellular location">
    <subcellularLocation>
        <location evidence="1 7">Cell membrane</location>
        <topology evidence="1 7">Multi-pass membrane protein</topology>
    </subcellularLocation>
</comment>
<keyword evidence="3" id="KW-1003">Cell membrane</keyword>
<dbReference type="AlphaFoldDB" id="A0A9X1Y0H9"/>
<evidence type="ECO:0000256" key="1">
    <source>
        <dbReference type="ARBA" id="ARBA00004651"/>
    </source>
</evidence>
<evidence type="ECO:0000256" key="3">
    <source>
        <dbReference type="ARBA" id="ARBA00022475"/>
    </source>
</evidence>
<dbReference type="Proteomes" id="UP001139534">
    <property type="component" value="Unassembled WGS sequence"/>
</dbReference>
<dbReference type="PROSITE" id="PS50928">
    <property type="entry name" value="ABC_TM1"/>
    <property type="match status" value="1"/>
</dbReference>
<evidence type="ECO:0000256" key="6">
    <source>
        <dbReference type="ARBA" id="ARBA00023136"/>
    </source>
</evidence>
<feature type="transmembrane region" description="Helical" evidence="7">
    <location>
        <begin position="244"/>
        <end position="265"/>
    </location>
</feature>
<dbReference type="SUPFAM" id="SSF161098">
    <property type="entry name" value="MetI-like"/>
    <property type="match status" value="1"/>
</dbReference>
<feature type="transmembrane region" description="Helical" evidence="7">
    <location>
        <begin position="185"/>
        <end position="210"/>
    </location>
</feature>
<dbReference type="CDD" id="cd06261">
    <property type="entry name" value="TM_PBP2"/>
    <property type="match status" value="1"/>
</dbReference>
<dbReference type="InterPro" id="IPR000515">
    <property type="entry name" value="MetI-like"/>
</dbReference>
<protein>
    <submittedName>
        <fullName evidence="9">Carbohydrate ABC transporter permease</fullName>
    </submittedName>
</protein>
<evidence type="ECO:0000256" key="7">
    <source>
        <dbReference type="RuleBase" id="RU363032"/>
    </source>
</evidence>
<keyword evidence="2 7" id="KW-0813">Transport</keyword>
<feature type="transmembrane region" description="Helical" evidence="7">
    <location>
        <begin position="144"/>
        <end position="164"/>
    </location>
</feature>
<dbReference type="PANTHER" id="PTHR43744:SF6">
    <property type="entry name" value="ABC TRANSPORTER PERMEASE PROTEIN YESQ-RELATED"/>
    <property type="match status" value="1"/>
</dbReference>
<organism evidence="9 10">
    <name type="scientific">Paenibacillus mellifer</name>
    <dbReference type="NCBI Taxonomy" id="2937794"/>
    <lineage>
        <taxon>Bacteria</taxon>
        <taxon>Bacillati</taxon>
        <taxon>Bacillota</taxon>
        <taxon>Bacilli</taxon>
        <taxon>Bacillales</taxon>
        <taxon>Paenibacillaceae</taxon>
        <taxon>Paenibacillus</taxon>
    </lineage>
</organism>
<dbReference type="Gene3D" id="1.10.3720.10">
    <property type="entry name" value="MetI-like"/>
    <property type="match status" value="1"/>
</dbReference>
<dbReference type="InterPro" id="IPR035906">
    <property type="entry name" value="MetI-like_sf"/>
</dbReference>
<proteinExistence type="inferred from homology"/>
<evidence type="ECO:0000259" key="8">
    <source>
        <dbReference type="PROSITE" id="PS50928"/>
    </source>
</evidence>
<dbReference type="Pfam" id="PF00528">
    <property type="entry name" value="BPD_transp_1"/>
    <property type="match status" value="1"/>
</dbReference>
<evidence type="ECO:0000256" key="5">
    <source>
        <dbReference type="ARBA" id="ARBA00022989"/>
    </source>
</evidence>
<evidence type="ECO:0000256" key="2">
    <source>
        <dbReference type="ARBA" id="ARBA00022448"/>
    </source>
</evidence>
<evidence type="ECO:0000313" key="10">
    <source>
        <dbReference type="Proteomes" id="UP001139534"/>
    </source>
</evidence>
<dbReference type="RefSeq" id="WP_248551564.1">
    <property type="nucleotide sequence ID" value="NZ_JALPRK010000006.1"/>
</dbReference>
<dbReference type="GO" id="GO:0005886">
    <property type="term" value="C:plasma membrane"/>
    <property type="evidence" value="ECO:0007669"/>
    <property type="project" value="UniProtKB-SubCell"/>
</dbReference>
<dbReference type="PANTHER" id="PTHR43744">
    <property type="entry name" value="ABC TRANSPORTER PERMEASE PROTEIN MG189-RELATED-RELATED"/>
    <property type="match status" value="1"/>
</dbReference>
<sequence>MVLRLSLSKLWRHGVVIVIGMIMIYPVLWMISSSFKPNAEIFSDLGLWPDSFTLSNYVNGWRGIQGYSFGHFLINSFIIAALAVIGNVISCSLAAFAFARLNFVGQKFWFSMMLMTLMLPFQVTLIPQYILFHTFGWVNTFLPLVVPKFFALDAFFVLLMVQFIRGLPLELDESARIDGCGPLQIYLRIIMPLCVPAVITTSIFTFYWTWDDFFGQMIYLNSPKLFTVMIGLRSLIDSTSTSNWGSLMAMSTVAVAPVIVIFLIFQRYIVEGISTTGLK</sequence>